<feature type="region of interest" description="Disordered" evidence="6">
    <location>
        <begin position="277"/>
        <end position="314"/>
    </location>
</feature>
<evidence type="ECO:0000256" key="5">
    <source>
        <dbReference type="ARBA" id="ARBA00024029"/>
    </source>
</evidence>
<dbReference type="InterPro" id="IPR024087">
    <property type="entry name" value="Creatininase-like_sf"/>
</dbReference>
<evidence type="ECO:0000313" key="8">
    <source>
        <dbReference type="Proteomes" id="UP000316852"/>
    </source>
</evidence>
<evidence type="ECO:0000256" key="3">
    <source>
        <dbReference type="ARBA" id="ARBA00022801"/>
    </source>
</evidence>
<evidence type="ECO:0000313" key="7">
    <source>
        <dbReference type="EMBL" id="TMQ60707.1"/>
    </source>
</evidence>
<reference evidence="7 8" key="1">
    <citation type="journal article" date="2019" name="Nat. Microbiol.">
        <title>Mediterranean grassland soil C-N compound turnover is dependent on rainfall and depth, and is mediated by genomically divergent microorganisms.</title>
        <authorList>
            <person name="Diamond S."/>
            <person name="Andeer P.F."/>
            <person name="Li Z."/>
            <person name="Crits-Christoph A."/>
            <person name="Burstein D."/>
            <person name="Anantharaman K."/>
            <person name="Lane K.R."/>
            <person name="Thomas B.C."/>
            <person name="Pan C."/>
            <person name="Northen T.R."/>
            <person name="Banfield J.F."/>
        </authorList>
    </citation>
    <scope>NUCLEOTIDE SEQUENCE [LARGE SCALE GENOMIC DNA]</scope>
    <source>
        <strain evidence="7">WS_6</strain>
    </source>
</reference>
<dbReference type="AlphaFoldDB" id="A0A538TAU9"/>
<keyword evidence="3" id="KW-0378">Hydrolase</keyword>
<dbReference type="GO" id="GO:0009231">
    <property type="term" value="P:riboflavin biosynthetic process"/>
    <property type="evidence" value="ECO:0007669"/>
    <property type="project" value="TreeGrafter"/>
</dbReference>
<keyword evidence="2" id="KW-0479">Metal-binding</keyword>
<comment type="caution">
    <text evidence="7">The sequence shown here is derived from an EMBL/GenBank/DDBJ whole genome shotgun (WGS) entry which is preliminary data.</text>
</comment>
<comment type="similarity">
    <text evidence="5">Belongs to the creatininase superfamily.</text>
</comment>
<dbReference type="InterPro" id="IPR003785">
    <property type="entry name" value="Creatininase/forma_Hydrolase"/>
</dbReference>
<dbReference type="GO" id="GO:0016811">
    <property type="term" value="F:hydrolase activity, acting on carbon-nitrogen (but not peptide) bonds, in linear amides"/>
    <property type="evidence" value="ECO:0007669"/>
    <property type="project" value="TreeGrafter"/>
</dbReference>
<dbReference type="PANTHER" id="PTHR35005:SF1">
    <property type="entry name" value="2-AMINO-5-FORMYLAMINO-6-RIBOSYLAMINOPYRIMIDIN-4(3H)-ONE 5'-MONOPHOSPHATE DEFORMYLASE"/>
    <property type="match status" value="1"/>
</dbReference>
<organism evidence="7 8">
    <name type="scientific">Eiseniibacteriota bacterium</name>
    <dbReference type="NCBI Taxonomy" id="2212470"/>
    <lineage>
        <taxon>Bacteria</taxon>
        <taxon>Candidatus Eiseniibacteriota</taxon>
    </lineage>
</organism>
<comment type="cofactor">
    <cofactor evidence="1">
        <name>Zn(2+)</name>
        <dbReference type="ChEBI" id="CHEBI:29105"/>
    </cofactor>
</comment>
<dbReference type="PANTHER" id="PTHR35005">
    <property type="entry name" value="3-DEHYDRO-SCYLLO-INOSOSE HYDROLASE"/>
    <property type="match status" value="1"/>
</dbReference>
<protein>
    <submittedName>
        <fullName evidence="7">Creatininase family protein</fullName>
    </submittedName>
</protein>
<proteinExistence type="inferred from homology"/>
<name>A0A538TAU9_UNCEI</name>
<evidence type="ECO:0000256" key="2">
    <source>
        <dbReference type="ARBA" id="ARBA00022723"/>
    </source>
</evidence>
<feature type="region of interest" description="Disordered" evidence="6">
    <location>
        <begin position="1"/>
        <end position="33"/>
    </location>
</feature>
<dbReference type="EMBL" id="VBOW01000013">
    <property type="protein sequence ID" value="TMQ60707.1"/>
    <property type="molecule type" value="Genomic_DNA"/>
</dbReference>
<dbReference type="Pfam" id="PF02633">
    <property type="entry name" value="Creatininase"/>
    <property type="match status" value="1"/>
</dbReference>
<sequence>MRPASMYNPLRPSRCPRSEGAIPMPRSRARSAPRERRIDRINWMEFADLVPRTINTALLPVGTLEAHGVTSLGTDNEIPLRLSEAVAERVNAVVAPSIPYGVTAHLGALAGGTHVPAPAFAEYVTAVVEALAHQGFQNIVVMNGHGGNTEALREATRRAHEDTGVFVAVFNWWIEMRPYVEELLGAPGGHAGADETAAMLAIAPDQVFPDRWDPSLAFEHRDSIVAFPAPGSLLYYGGKRSDPKFDARAAAKFWERVVEHVGEVLEDLVARWNREAMPATQRRRAPAGRAVRPSGGRGAAEAGEGRRKSPREKK</sequence>
<accession>A0A538TAU9</accession>
<gene>
    <name evidence="7" type="ORF">E6K76_01555</name>
</gene>
<dbReference type="Proteomes" id="UP000316852">
    <property type="component" value="Unassembled WGS sequence"/>
</dbReference>
<dbReference type="Gene3D" id="3.40.50.10310">
    <property type="entry name" value="Creatininase"/>
    <property type="match status" value="1"/>
</dbReference>
<feature type="compositionally biased region" description="Low complexity" evidence="6">
    <location>
        <begin position="287"/>
        <end position="302"/>
    </location>
</feature>
<dbReference type="SUPFAM" id="SSF102215">
    <property type="entry name" value="Creatininase"/>
    <property type="match status" value="1"/>
</dbReference>
<evidence type="ECO:0000256" key="1">
    <source>
        <dbReference type="ARBA" id="ARBA00001947"/>
    </source>
</evidence>
<evidence type="ECO:0000256" key="4">
    <source>
        <dbReference type="ARBA" id="ARBA00022833"/>
    </source>
</evidence>
<evidence type="ECO:0000256" key="6">
    <source>
        <dbReference type="SAM" id="MobiDB-lite"/>
    </source>
</evidence>
<keyword evidence="4" id="KW-0862">Zinc</keyword>
<dbReference type="GO" id="GO:0046872">
    <property type="term" value="F:metal ion binding"/>
    <property type="evidence" value="ECO:0007669"/>
    <property type="project" value="UniProtKB-KW"/>
</dbReference>